<dbReference type="PANTHER" id="PTHR38445:SF10">
    <property type="entry name" value="GNTR-FAMILY TRANSCRIPTIONAL REGULATOR"/>
    <property type="match status" value="1"/>
</dbReference>
<evidence type="ECO:0000256" key="2">
    <source>
        <dbReference type="ARBA" id="ARBA00023125"/>
    </source>
</evidence>
<keyword evidence="3" id="KW-0804">Transcription</keyword>
<protein>
    <recommendedName>
        <fullName evidence="4">HTH gntR-type domain-containing protein</fullName>
    </recommendedName>
</protein>
<organism evidence="5">
    <name type="scientific">bioreactor metagenome</name>
    <dbReference type="NCBI Taxonomy" id="1076179"/>
    <lineage>
        <taxon>unclassified sequences</taxon>
        <taxon>metagenomes</taxon>
        <taxon>ecological metagenomes</taxon>
    </lineage>
</organism>
<dbReference type="EMBL" id="VSSQ01034989">
    <property type="protein sequence ID" value="MPM87091.1"/>
    <property type="molecule type" value="Genomic_DNA"/>
</dbReference>
<evidence type="ECO:0000313" key="5">
    <source>
        <dbReference type="EMBL" id="MPM87091.1"/>
    </source>
</evidence>
<dbReference type="AlphaFoldDB" id="A0A645DCN5"/>
<dbReference type="CDD" id="cd07377">
    <property type="entry name" value="WHTH_GntR"/>
    <property type="match status" value="1"/>
</dbReference>
<feature type="domain" description="HTH gntR-type" evidence="4">
    <location>
        <begin position="9"/>
        <end position="77"/>
    </location>
</feature>
<dbReference type="InterPro" id="IPR036390">
    <property type="entry name" value="WH_DNA-bd_sf"/>
</dbReference>
<dbReference type="GO" id="GO:0003677">
    <property type="term" value="F:DNA binding"/>
    <property type="evidence" value="ECO:0007669"/>
    <property type="project" value="UniProtKB-KW"/>
</dbReference>
<dbReference type="PANTHER" id="PTHR38445">
    <property type="entry name" value="HTH-TYPE TRANSCRIPTIONAL REPRESSOR YTRA"/>
    <property type="match status" value="1"/>
</dbReference>
<dbReference type="Gene3D" id="1.10.10.10">
    <property type="entry name" value="Winged helix-like DNA-binding domain superfamily/Winged helix DNA-binding domain"/>
    <property type="match status" value="1"/>
</dbReference>
<dbReference type="PROSITE" id="PS50949">
    <property type="entry name" value="HTH_GNTR"/>
    <property type="match status" value="1"/>
</dbReference>
<accession>A0A645DCN5</accession>
<evidence type="ECO:0000256" key="1">
    <source>
        <dbReference type="ARBA" id="ARBA00023015"/>
    </source>
</evidence>
<evidence type="ECO:0000256" key="3">
    <source>
        <dbReference type="ARBA" id="ARBA00023163"/>
    </source>
</evidence>
<comment type="caution">
    <text evidence="5">The sequence shown here is derived from an EMBL/GenBank/DDBJ whole genome shotgun (WGS) entry which is preliminary data.</text>
</comment>
<dbReference type="SUPFAM" id="SSF46785">
    <property type="entry name" value="Winged helix' DNA-binding domain"/>
    <property type="match status" value="1"/>
</dbReference>
<keyword evidence="2" id="KW-0238">DNA-binding</keyword>
<evidence type="ECO:0000259" key="4">
    <source>
        <dbReference type="PROSITE" id="PS50949"/>
    </source>
</evidence>
<dbReference type="GO" id="GO:0003700">
    <property type="term" value="F:DNA-binding transcription factor activity"/>
    <property type="evidence" value="ECO:0007669"/>
    <property type="project" value="InterPro"/>
</dbReference>
<dbReference type="SMART" id="SM00345">
    <property type="entry name" value="HTH_GNTR"/>
    <property type="match status" value="1"/>
</dbReference>
<gene>
    <name evidence="5" type="ORF">SDC9_134184</name>
</gene>
<proteinExistence type="predicted"/>
<keyword evidence="1" id="KW-0805">Transcription regulation</keyword>
<reference evidence="5" key="1">
    <citation type="submission" date="2019-08" db="EMBL/GenBank/DDBJ databases">
        <authorList>
            <person name="Kucharzyk K."/>
            <person name="Murdoch R.W."/>
            <person name="Higgins S."/>
            <person name="Loffler F."/>
        </authorList>
    </citation>
    <scope>NUCLEOTIDE SEQUENCE</scope>
</reference>
<dbReference type="InterPro" id="IPR036388">
    <property type="entry name" value="WH-like_DNA-bd_sf"/>
</dbReference>
<sequence>MKLDFENEIPIYLQIAQEIEDAVFTGSFPEETQIPSTTEISLAFQINPATVLKGMNLPVEEGLIYKKRGVGMFVCQGAREQIRQKRKETFFEGFVEKMVIEAKKLKLTKQELTALIERGFDR</sequence>
<dbReference type="Pfam" id="PF00392">
    <property type="entry name" value="GntR"/>
    <property type="match status" value="1"/>
</dbReference>
<dbReference type="InterPro" id="IPR000524">
    <property type="entry name" value="Tscrpt_reg_HTH_GntR"/>
</dbReference>
<name>A0A645DCN5_9ZZZZ</name>